<proteinExistence type="predicted"/>
<gene>
    <name evidence="1" type="ORF">AVEN_118620_1</name>
</gene>
<dbReference type="Proteomes" id="UP000499080">
    <property type="component" value="Unassembled WGS sequence"/>
</dbReference>
<reference evidence="1 2" key="1">
    <citation type="journal article" date="2019" name="Sci. Rep.">
        <title>Orb-weaving spider Araneus ventricosus genome elucidates the spidroin gene catalogue.</title>
        <authorList>
            <person name="Kono N."/>
            <person name="Nakamura H."/>
            <person name="Ohtoshi R."/>
            <person name="Moran D.A.P."/>
            <person name="Shinohara A."/>
            <person name="Yoshida Y."/>
            <person name="Fujiwara M."/>
            <person name="Mori M."/>
            <person name="Tomita M."/>
            <person name="Arakawa K."/>
        </authorList>
    </citation>
    <scope>NUCLEOTIDE SEQUENCE [LARGE SCALE GENOMIC DNA]</scope>
</reference>
<organism evidence="1 2">
    <name type="scientific">Araneus ventricosus</name>
    <name type="common">Orbweaver spider</name>
    <name type="synonym">Epeira ventricosa</name>
    <dbReference type="NCBI Taxonomy" id="182803"/>
    <lineage>
        <taxon>Eukaryota</taxon>
        <taxon>Metazoa</taxon>
        <taxon>Ecdysozoa</taxon>
        <taxon>Arthropoda</taxon>
        <taxon>Chelicerata</taxon>
        <taxon>Arachnida</taxon>
        <taxon>Araneae</taxon>
        <taxon>Araneomorphae</taxon>
        <taxon>Entelegynae</taxon>
        <taxon>Araneoidea</taxon>
        <taxon>Araneidae</taxon>
        <taxon>Araneus</taxon>
    </lineage>
</organism>
<name>A0A4Y2AZD4_ARAVE</name>
<dbReference type="EMBL" id="BGPR01000036">
    <property type="protein sequence ID" value="GBL84224.1"/>
    <property type="molecule type" value="Genomic_DNA"/>
</dbReference>
<keyword evidence="2" id="KW-1185">Reference proteome</keyword>
<dbReference type="AlphaFoldDB" id="A0A4Y2AZD4"/>
<evidence type="ECO:0000313" key="1">
    <source>
        <dbReference type="EMBL" id="GBL84224.1"/>
    </source>
</evidence>
<protein>
    <submittedName>
        <fullName evidence="1">Uncharacterized protein</fullName>
    </submittedName>
</protein>
<sequence>MLSLLSLTQFSHAVLMLGELKPPLTVPNHSNNDDQIPYEESHLQLQNLRHCCTAHTHSIKITVYFKSGKCNEKRHKNFLSGDEVIGDSFQPFLFEVWRWPPYMPRHCEGTLRGTVKCHARSTTTALIAIREVKPFEVGRERAMFRSEDNILSNTVSGIMLCNILLELEHIELHSELENSLE</sequence>
<comment type="caution">
    <text evidence="1">The sequence shown here is derived from an EMBL/GenBank/DDBJ whole genome shotgun (WGS) entry which is preliminary data.</text>
</comment>
<evidence type="ECO:0000313" key="2">
    <source>
        <dbReference type="Proteomes" id="UP000499080"/>
    </source>
</evidence>
<accession>A0A4Y2AZD4</accession>